<evidence type="ECO:0000313" key="2">
    <source>
        <dbReference type="EMBL" id="MBS2101018.1"/>
    </source>
</evidence>
<proteinExistence type="predicted"/>
<feature type="domain" description="N-acetyltransferase" evidence="1">
    <location>
        <begin position="3"/>
        <end position="186"/>
    </location>
</feature>
<dbReference type="Pfam" id="PF00583">
    <property type="entry name" value="Acetyltransf_1"/>
    <property type="match status" value="1"/>
</dbReference>
<dbReference type="InterPro" id="IPR016181">
    <property type="entry name" value="Acyl_CoA_acyltransferase"/>
</dbReference>
<dbReference type="SUPFAM" id="SSF55729">
    <property type="entry name" value="Acyl-CoA N-acyltransferases (Nat)"/>
    <property type="match status" value="1"/>
</dbReference>
<dbReference type="InterPro" id="IPR000182">
    <property type="entry name" value="GNAT_dom"/>
</dbReference>
<dbReference type="PROSITE" id="PS51186">
    <property type="entry name" value="GNAT"/>
    <property type="match status" value="1"/>
</dbReference>
<protein>
    <submittedName>
        <fullName evidence="2">GNAT family N-acetyltransferase</fullName>
    </submittedName>
</protein>
<reference evidence="2 3" key="1">
    <citation type="journal article" date="2015" name="Int. J. Syst. Evol. Microbiol.">
        <title>Carboxylicivirga linearis sp. nov., isolated from a sea cucumber culture pond.</title>
        <authorList>
            <person name="Wang F.Q."/>
            <person name="Zhou Y.X."/>
            <person name="Lin X.Z."/>
            <person name="Chen G.J."/>
            <person name="Du Z.J."/>
        </authorList>
    </citation>
    <scope>NUCLEOTIDE SEQUENCE [LARGE SCALE GENOMIC DNA]</scope>
    <source>
        <strain evidence="2 3">FB218</strain>
    </source>
</reference>
<dbReference type="Gene3D" id="3.40.630.30">
    <property type="match status" value="1"/>
</dbReference>
<accession>A0ABS5K1M0</accession>
<dbReference type="CDD" id="cd04301">
    <property type="entry name" value="NAT_SF"/>
    <property type="match status" value="1"/>
</dbReference>
<evidence type="ECO:0000313" key="3">
    <source>
        <dbReference type="Proteomes" id="UP000708576"/>
    </source>
</evidence>
<organism evidence="2 3">
    <name type="scientific">Carboxylicivirga linearis</name>
    <dbReference type="NCBI Taxonomy" id="1628157"/>
    <lineage>
        <taxon>Bacteria</taxon>
        <taxon>Pseudomonadati</taxon>
        <taxon>Bacteroidota</taxon>
        <taxon>Bacteroidia</taxon>
        <taxon>Marinilabiliales</taxon>
        <taxon>Marinilabiliaceae</taxon>
        <taxon>Carboxylicivirga</taxon>
    </lineage>
</organism>
<dbReference type="Proteomes" id="UP000708576">
    <property type="component" value="Unassembled WGS sequence"/>
</dbReference>
<sequence>MNIQIKPLTIETLDDYLWFFDNMVFDENPDWSACYCFSFHFTGSKEEWQKEKNRQSVIDFVKEGKMTGYLAYLNNRPVGWCNTNDRNQYQRLLKYYDLVNPNEDKICSIVCFLIHPEYRRQGIAQQILNQISSDYSSQNYKYIEAYPGKGDFSCEGHYRGPLQLYHKNNFTIIKEYDDYYVMRKKL</sequence>
<dbReference type="EMBL" id="JAGUCO010000035">
    <property type="protein sequence ID" value="MBS2101018.1"/>
    <property type="molecule type" value="Genomic_DNA"/>
</dbReference>
<keyword evidence="3" id="KW-1185">Reference proteome</keyword>
<gene>
    <name evidence="2" type="ORF">KEM10_22225</name>
</gene>
<dbReference type="RefSeq" id="WP_212219988.1">
    <property type="nucleotide sequence ID" value="NZ_JAGUCO010000035.1"/>
</dbReference>
<comment type="caution">
    <text evidence="2">The sequence shown here is derived from an EMBL/GenBank/DDBJ whole genome shotgun (WGS) entry which is preliminary data.</text>
</comment>
<name>A0ABS5K1M0_9BACT</name>
<evidence type="ECO:0000259" key="1">
    <source>
        <dbReference type="PROSITE" id="PS51186"/>
    </source>
</evidence>